<evidence type="ECO:0000313" key="18">
    <source>
        <dbReference type="Proteomes" id="UP000439994"/>
    </source>
</evidence>
<dbReference type="GO" id="GO:0042276">
    <property type="term" value="P:error-prone translesion synthesis"/>
    <property type="evidence" value="ECO:0007669"/>
    <property type="project" value="TreeGrafter"/>
</dbReference>
<keyword evidence="3 15" id="KW-0515">Mutator protein</keyword>
<dbReference type="FunFam" id="1.10.150.20:FF:000019">
    <property type="entry name" value="DNA polymerase IV"/>
    <property type="match status" value="1"/>
</dbReference>
<dbReference type="FunFam" id="3.40.1170.60:FF:000001">
    <property type="entry name" value="DNA polymerase IV"/>
    <property type="match status" value="1"/>
</dbReference>
<dbReference type="SUPFAM" id="SSF100879">
    <property type="entry name" value="Lesion bypass DNA polymerase (Y-family), little finger domain"/>
    <property type="match status" value="1"/>
</dbReference>
<keyword evidence="13 15" id="KW-0234">DNA repair</keyword>
<dbReference type="Pfam" id="PF00817">
    <property type="entry name" value="IMS"/>
    <property type="match status" value="1"/>
</dbReference>
<dbReference type="Gene3D" id="3.30.70.270">
    <property type="match status" value="1"/>
</dbReference>
<comment type="function">
    <text evidence="15">Poorly processive, error-prone DNA polymerase involved in untargeted mutagenesis. Copies undamaged DNA at stalled replication forks, which arise in vivo from mismatched or misaligned primer ends. These misaligned primers can be extended by PolIV. Exhibits no 3'-5' exonuclease (proofreading) activity. May be involved in translesional synthesis, in conjunction with the beta clamp from PolIII.</text>
</comment>
<feature type="active site" evidence="15">
    <location>
        <position position="107"/>
    </location>
</feature>
<evidence type="ECO:0000256" key="4">
    <source>
        <dbReference type="ARBA" id="ARBA00022490"/>
    </source>
</evidence>
<dbReference type="Pfam" id="PF21999">
    <property type="entry name" value="IMS_HHH_1"/>
    <property type="match status" value="1"/>
</dbReference>
<evidence type="ECO:0000256" key="13">
    <source>
        <dbReference type="ARBA" id="ARBA00023204"/>
    </source>
</evidence>
<evidence type="ECO:0000256" key="12">
    <source>
        <dbReference type="ARBA" id="ARBA00023125"/>
    </source>
</evidence>
<comment type="similarity">
    <text evidence="2 15">Belongs to the DNA polymerase type-Y family.</text>
</comment>
<dbReference type="NCBIfam" id="NF002677">
    <property type="entry name" value="PRK02406.1"/>
    <property type="match status" value="1"/>
</dbReference>
<feature type="binding site" evidence="15">
    <location>
        <position position="106"/>
    </location>
    <ligand>
        <name>Mg(2+)</name>
        <dbReference type="ChEBI" id="CHEBI:18420"/>
    </ligand>
</feature>
<dbReference type="Pfam" id="PF11799">
    <property type="entry name" value="IMS_C"/>
    <property type="match status" value="1"/>
</dbReference>
<dbReference type="GO" id="GO:0003684">
    <property type="term" value="F:damaged DNA binding"/>
    <property type="evidence" value="ECO:0007669"/>
    <property type="project" value="InterPro"/>
</dbReference>
<evidence type="ECO:0000256" key="9">
    <source>
        <dbReference type="ARBA" id="ARBA00022763"/>
    </source>
</evidence>
<dbReference type="InterPro" id="IPR043128">
    <property type="entry name" value="Rev_trsase/Diguanyl_cyclase"/>
</dbReference>
<dbReference type="GO" id="GO:0006261">
    <property type="term" value="P:DNA-templated DNA replication"/>
    <property type="evidence" value="ECO:0007669"/>
    <property type="project" value="UniProtKB-UniRule"/>
</dbReference>
<dbReference type="Gene3D" id="3.40.1170.60">
    <property type="match status" value="1"/>
</dbReference>
<organism evidence="17 18">
    <name type="scientific">Psychrosphaera haliotis</name>
    <dbReference type="NCBI Taxonomy" id="555083"/>
    <lineage>
        <taxon>Bacteria</taxon>
        <taxon>Pseudomonadati</taxon>
        <taxon>Pseudomonadota</taxon>
        <taxon>Gammaproteobacteria</taxon>
        <taxon>Alteromonadales</taxon>
        <taxon>Pseudoalteromonadaceae</taxon>
        <taxon>Psychrosphaera</taxon>
    </lineage>
</organism>
<reference evidence="17 18" key="1">
    <citation type="submission" date="2019-11" db="EMBL/GenBank/DDBJ databases">
        <title>P. haliotis isolates from Z. marina roots.</title>
        <authorList>
            <person name="Cohen M."/>
            <person name="Jospin G."/>
            <person name="Eisen J.A."/>
            <person name="Coil D.A."/>
        </authorList>
    </citation>
    <scope>NUCLEOTIDE SEQUENCE [LARGE SCALE GENOMIC DNA]</scope>
    <source>
        <strain evidence="17 18">UCD-MCMsp1aY</strain>
    </source>
</reference>
<dbReference type="InterPro" id="IPR050116">
    <property type="entry name" value="DNA_polymerase-Y"/>
</dbReference>
<dbReference type="GO" id="GO:0006281">
    <property type="term" value="P:DNA repair"/>
    <property type="evidence" value="ECO:0007669"/>
    <property type="project" value="UniProtKB-UniRule"/>
</dbReference>
<dbReference type="PANTHER" id="PTHR11076:SF33">
    <property type="entry name" value="DNA POLYMERASE KAPPA"/>
    <property type="match status" value="1"/>
</dbReference>
<keyword evidence="8 15" id="KW-0479">Metal-binding</keyword>
<dbReference type="HAMAP" id="MF_01113">
    <property type="entry name" value="DNApol_IV"/>
    <property type="match status" value="1"/>
</dbReference>
<evidence type="ECO:0000313" key="17">
    <source>
        <dbReference type="EMBL" id="MUH73044.1"/>
    </source>
</evidence>
<keyword evidence="10 15" id="KW-0460">Magnesium</keyword>
<dbReference type="Gene3D" id="3.30.1490.100">
    <property type="entry name" value="DNA polymerase, Y-family, little finger domain"/>
    <property type="match status" value="1"/>
</dbReference>
<dbReference type="Gene3D" id="1.10.150.20">
    <property type="entry name" value="5' to 3' exonuclease, C-terminal subdomain"/>
    <property type="match status" value="1"/>
</dbReference>
<comment type="catalytic activity">
    <reaction evidence="14 15">
        <text>DNA(n) + a 2'-deoxyribonucleoside 5'-triphosphate = DNA(n+1) + diphosphate</text>
        <dbReference type="Rhea" id="RHEA:22508"/>
        <dbReference type="Rhea" id="RHEA-COMP:17339"/>
        <dbReference type="Rhea" id="RHEA-COMP:17340"/>
        <dbReference type="ChEBI" id="CHEBI:33019"/>
        <dbReference type="ChEBI" id="CHEBI:61560"/>
        <dbReference type="ChEBI" id="CHEBI:173112"/>
        <dbReference type="EC" id="2.7.7.7"/>
    </reaction>
</comment>
<dbReference type="OrthoDB" id="9808813at2"/>
<dbReference type="RefSeq" id="WP_155696242.1">
    <property type="nucleotide sequence ID" value="NZ_WOCD01000005.1"/>
</dbReference>
<sequence>MSKQKKIIHVDMDAFYVSVEIRDNPSLAGKPVAVGGRSDRRGVLSTCNYIARQFGVSSAMPTSVALRKCPNLVVVPGRMHVYQETSQVIRQVFKRFTDKIEPLSLDEAYLDVTDCELHQGSATLIAEQIRQEIFEATGLTASAGIAPIKFLAKIASDQNKPNGQFTITPNEIIPFIKTMPLKKIPGVGKVTAEKLTNLGLSTGADIQQSNESFLAQHFGKYGYVLWSRCQGIDPREVEVSRIRKSIGVERTFEKDISDLEILFKILNVSLLPELNKRCESKVGNRKLGKLGVKIKFSDFQQTTKELKYERIDEAVLQQLMIEALDRGNGKAVRLLGIHVGLSDQEDDKHQLDLGF</sequence>
<dbReference type="InterPro" id="IPR036775">
    <property type="entry name" value="DNA_pol_Y-fam_lit_finger_sf"/>
</dbReference>
<evidence type="ECO:0000256" key="1">
    <source>
        <dbReference type="ARBA" id="ARBA00004496"/>
    </source>
</evidence>
<keyword evidence="18" id="KW-1185">Reference proteome</keyword>
<keyword evidence="6 15" id="KW-0548">Nucleotidyltransferase</keyword>
<keyword evidence="4 15" id="KW-0963">Cytoplasm</keyword>
<evidence type="ECO:0000259" key="16">
    <source>
        <dbReference type="PROSITE" id="PS50173"/>
    </source>
</evidence>
<keyword evidence="5 15" id="KW-0808">Transferase</keyword>
<comment type="caution">
    <text evidence="17">The sequence shown here is derived from an EMBL/GenBank/DDBJ whole genome shotgun (WGS) entry which is preliminary data.</text>
</comment>
<dbReference type="GO" id="GO:0009432">
    <property type="term" value="P:SOS response"/>
    <property type="evidence" value="ECO:0007669"/>
    <property type="project" value="UniProtKB-ARBA"/>
</dbReference>
<dbReference type="Proteomes" id="UP000439994">
    <property type="component" value="Unassembled WGS sequence"/>
</dbReference>
<feature type="binding site" evidence="15">
    <location>
        <position position="11"/>
    </location>
    <ligand>
        <name>Mg(2+)</name>
        <dbReference type="ChEBI" id="CHEBI:18420"/>
    </ligand>
</feature>
<evidence type="ECO:0000256" key="5">
    <source>
        <dbReference type="ARBA" id="ARBA00022679"/>
    </source>
</evidence>
<feature type="site" description="Substrate discrimination" evidence="15">
    <location>
        <position position="16"/>
    </location>
</feature>
<keyword evidence="9 15" id="KW-0227">DNA damage</keyword>
<comment type="subcellular location">
    <subcellularLocation>
        <location evidence="1 15">Cytoplasm</location>
    </subcellularLocation>
</comment>
<dbReference type="AlphaFoldDB" id="A0A6N8FA90"/>
<evidence type="ECO:0000256" key="14">
    <source>
        <dbReference type="ARBA" id="ARBA00049244"/>
    </source>
</evidence>
<evidence type="ECO:0000256" key="15">
    <source>
        <dbReference type="HAMAP-Rule" id="MF_01113"/>
    </source>
</evidence>
<dbReference type="GO" id="GO:0000287">
    <property type="term" value="F:magnesium ion binding"/>
    <property type="evidence" value="ECO:0007669"/>
    <property type="project" value="UniProtKB-UniRule"/>
</dbReference>
<keyword evidence="12 15" id="KW-0238">DNA-binding</keyword>
<dbReference type="GO" id="GO:0003887">
    <property type="term" value="F:DNA-directed DNA polymerase activity"/>
    <property type="evidence" value="ECO:0007669"/>
    <property type="project" value="UniProtKB-UniRule"/>
</dbReference>
<keyword evidence="7 15" id="KW-0235">DNA replication</keyword>
<evidence type="ECO:0000256" key="6">
    <source>
        <dbReference type="ARBA" id="ARBA00022695"/>
    </source>
</evidence>
<dbReference type="EMBL" id="WOCD01000005">
    <property type="protein sequence ID" value="MUH73044.1"/>
    <property type="molecule type" value="Genomic_DNA"/>
</dbReference>
<evidence type="ECO:0000256" key="7">
    <source>
        <dbReference type="ARBA" id="ARBA00022705"/>
    </source>
</evidence>
<evidence type="ECO:0000256" key="11">
    <source>
        <dbReference type="ARBA" id="ARBA00022932"/>
    </source>
</evidence>
<feature type="domain" description="UmuC" evidence="16">
    <location>
        <begin position="7"/>
        <end position="188"/>
    </location>
</feature>
<comment type="subunit">
    <text evidence="15">Monomer.</text>
</comment>
<name>A0A6N8FA90_9GAMM</name>
<dbReference type="InterPro" id="IPR022880">
    <property type="entry name" value="DNApol_IV"/>
</dbReference>
<dbReference type="PROSITE" id="PS50173">
    <property type="entry name" value="UMUC"/>
    <property type="match status" value="1"/>
</dbReference>
<comment type="cofactor">
    <cofactor evidence="15">
        <name>Mg(2+)</name>
        <dbReference type="ChEBI" id="CHEBI:18420"/>
    </cofactor>
    <text evidence="15">Binds 2 magnesium ions per subunit.</text>
</comment>
<keyword evidence="11 15" id="KW-0239">DNA-directed DNA polymerase</keyword>
<proteinExistence type="inferred from homology"/>
<dbReference type="PANTHER" id="PTHR11076">
    <property type="entry name" value="DNA REPAIR POLYMERASE UMUC / TRANSFERASE FAMILY MEMBER"/>
    <property type="match status" value="1"/>
</dbReference>
<dbReference type="GO" id="GO:0005829">
    <property type="term" value="C:cytosol"/>
    <property type="evidence" value="ECO:0007669"/>
    <property type="project" value="TreeGrafter"/>
</dbReference>
<accession>A0A6N8FA90</accession>
<evidence type="ECO:0000256" key="3">
    <source>
        <dbReference type="ARBA" id="ARBA00022457"/>
    </source>
</evidence>
<dbReference type="InterPro" id="IPR017961">
    <property type="entry name" value="DNA_pol_Y-fam_little_finger"/>
</dbReference>
<evidence type="ECO:0000256" key="8">
    <source>
        <dbReference type="ARBA" id="ARBA00022723"/>
    </source>
</evidence>
<evidence type="ECO:0000256" key="2">
    <source>
        <dbReference type="ARBA" id="ARBA00010945"/>
    </source>
</evidence>
<dbReference type="SUPFAM" id="SSF56672">
    <property type="entry name" value="DNA/RNA polymerases"/>
    <property type="match status" value="1"/>
</dbReference>
<dbReference type="InterPro" id="IPR043502">
    <property type="entry name" value="DNA/RNA_pol_sf"/>
</dbReference>
<protein>
    <recommendedName>
        <fullName evidence="15">DNA polymerase IV</fullName>
        <shortName evidence="15">Pol IV</shortName>
        <ecNumber evidence="15">2.7.7.7</ecNumber>
    </recommendedName>
</protein>
<gene>
    <name evidence="15 17" type="primary">dinB</name>
    <name evidence="17" type="ORF">GNP35_11455</name>
</gene>
<dbReference type="InterPro" id="IPR053848">
    <property type="entry name" value="IMS_HHH_1"/>
</dbReference>
<dbReference type="CDD" id="cd03586">
    <property type="entry name" value="PolY_Pol_IV_kappa"/>
    <property type="match status" value="1"/>
</dbReference>
<dbReference type="InterPro" id="IPR001126">
    <property type="entry name" value="UmuC"/>
</dbReference>
<evidence type="ECO:0000256" key="10">
    <source>
        <dbReference type="ARBA" id="ARBA00022842"/>
    </source>
</evidence>
<dbReference type="EC" id="2.7.7.7" evidence="15"/>